<dbReference type="Proteomes" id="UP000730739">
    <property type="component" value="Unassembled WGS sequence"/>
</dbReference>
<evidence type="ECO:0000313" key="2">
    <source>
        <dbReference type="Proteomes" id="UP000730739"/>
    </source>
</evidence>
<protein>
    <submittedName>
        <fullName evidence="1">Uncharacterized protein</fullName>
    </submittedName>
</protein>
<gene>
    <name evidence="1" type="ORF">J2Z31_002567</name>
</gene>
<organism evidence="1 2">
    <name type="scientific">Sinorhizobium kostiense</name>
    <dbReference type="NCBI Taxonomy" id="76747"/>
    <lineage>
        <taxon>Bacteria</taxon>
        <taxon>Pseudomonadati</taxon>
        <taxon>Pseudomonadota</taxon>
        <taxon>Alphaproteobacteria</taxon>
        <taxon>Hyphomicrobiales</taxon>
        <taxon>Rhizobiaceae</taxon>
        <taxon>Sinorhizobium/Ensifer group</taxon>
        <taxon>Sinorhizobium</taxon>
    </lineage>
</organism>
<keyword evidence="2" id="KW-1185">Reference proteome</keyword>
<proteinExistence type="predicted"/>
<sequence>MQLGDPQVRPKEDALESIAPRVHQAEYAAASPIVLLISLQAPNRSRQFGYTFFDQRYDLS</sequence>
<evidence type="ECO:0000313" key="1">
    <source>
        <dbReference type="EMBL" id="MBP2236075.1"/>
    </source>
</evidence>
<accession>A0ABS4QZL2</accession>
<dbReference type="EMBL" id="JAGILA010000002">
    <property type="protein sequence ID" value="MBP2236075.1"/>
    <property type="molecule type" value="Genomic_DNA"/>
</dbReference>
<name>A0ABS4QZL2_9HYPH</name>
<reference evidence="1 2" key="1">
    <citation type="submission" date="2021-03" db="EMBL/GenBank/DDBJ databases">
        <title>Genomic Encyclopedia of Type Strains, Phase IV (KMG-IV): sequencing the most valuable type-strain genomes for metagenomic binning, comparative biology and taxonomic classification.</title>
        <authorList>
            <person name="Goeker M."/>
        </authorList>
    </citation>
    <scope>NUCLEOTIDE SEQUENCE [LARGE SCALE GENOMIC DNA]</scope>
    <source>
        <strain evidence="1 2">DSM 13372</strain>
    </source>
</reference>
<comment type="caution">
    <text evidence="1">The sequence shown here is derived from an EMBL/GenBank/DDBJ whole genome shotgun (WGS) entry which is preliminary data.</text>
</comment>